<dbReference type="Proteomes" id="UP001494902">
    <property type="component" value="Unassembled WGS sequence"/>
</dbReference>
<comment type="caution">
    <text evidence="3">The sequence shown here is derived from an EMBL/GenBank/DDBJ whole genome shotgun (WGS) entry which is preliminary data.</text>
</comment>
<evidence type="ECO:0000313" key="4">
    <source>
        <dbReference type="Proteomes" id="UP001494902"/>
    </source>
</evidence>
<keyword evidence="4" id="KW-1185">Reference proteome</keyword>
<name>A0ABV1KB97_9PSEU</name>
<dbReference type="InterPro" id="IPR036661">
    <property type="entry name" value="Luciferase-like_sf"/>
</dbReference>
<accession>A0ABV1KB97</accession>
<organism evidence="3 4">
    <name type="scientific">Pseudonocardia nematodicida</name>
    <dbReference type="NCBI Taxonomy" id="1206997"/>
    <lineage>
        <taxon>Bacteria</taxon>
        <taxon>Bacillati</taxon>
        <taxon>Actinomycetota</taxon>
        <taxon>Actinomycetes</taxon>
        <taxon>Pseudonocardiales</taxon>
        <taxon>Pseudonocardiaceae</taxon>
        <taxon>Pseudonocardia</taxon>
    </lineage>
</organism>
<dbReference type="PANTHER" id="PTHR43244">
    <property type="match status" value="1"/>
</dbReference>
<proteinExistence type="predicted"/>
<evidence type="ECO:0000313" key="3">
    <source>
        <dbReference type="EMBL" id="MEQ3551128.1"/>
    </source>
</evidence>
<evidence type="ECO:0000256" key="1">
    <source>
        <dbReference type="ARBA" id="ARBA00023002"/>
    </source>
</evidence>
<dbReference type="RefSeq" id="WP_349298198.1">
    <property type="nucleotide sequence ID" value="NZ_JBEDNQ010000004.1"/>
</dbReference>
<dbReference type="EMBL" id="JBEDNQ010000004">
    <property type="protein sequence ID" value="MEQ3551128.1"/>
    <property type="molecule type" value="Genomic_DNA"/>
</dbReference>
<dbReference type="PANTHER" id="PTHR43244:SF1">
    <property type="entry name" value="5,10-METHYLENETETRAHYDROMETHANOPTERIN REDUCTASE"/>
    <property type="match status" value="1"/>
</dbReference>
<feature type="domain" description="Luciferase-like" evidence="2">
    <location>
        <begin position="22"/>
        <end position="231"/>
    </location>
</feature>
<reference evidence="3 4" key="1">
    <citation type="submission" date="2024-03" db="EMBL/GenBank/DDBJ databases">
        <title>Draft genome sequence of Pseudonocardia nematodicida JCM 31783.</title>
        <authorList>
            <person name="Butdee W."/>
            <person name="Duangmal K."/>
        </authorList>
    </citation>
    <scope>NUCLEOTIDE SEQUENCE [LARGE SCALE GENOMIC DNA]</scope>
    <source>
        <strain evidence="3 4">JCM 31783</strain>
    </source>
</reference>
<dbReference type="Gene3D" id="3.20.20.30">
    <property type="entry name" value="Luciferase-like domain"/>
    <property type="match status" value="1"/>
</dbReference>
<dbReference type="SUPFAM" id="SSF51679">
    <property type="entry name" value="Bacterial luciferase-like"/>
    <property type="match status" value="1"/>
</dbReference>
<keyword evidence="1" id="KW-0560">Oxidoreductase</keyword>
<dbReference type="InterPro" id="IPR050564">
    <property type="entry name" value="F420-G6PD/mer"/>
</dbReference>
<evidence type="ECO:0000259" key="2">
    <source>
        <dbReference type="Pfam" id="PF00296"/>
    </source>
</evidence>
<protein>
    <submittedName>
        <fullName evidence="3">LLM class flavin-dependent oxidoreductase</fullName>
    </submittedName>
</protein>
<sequence>MTDYGHELTFGCFVTPVARPPMRPVELSLVAERAGLDLVTFQDHPYQAAFTDAWTLMSFVAARTERIRISGNVLNLPLRPPAVLARAAAGLDRLSGGRVEMALGAGAFWDAIVAMGGRRLEPGQAVRATEEAIAIMRGIWAVDEPGVLRVDGEFHRVDGAKRGPAPAHPVPIHIGALKPRMLRLTGRLADGWLPSLNYLPDGPASLPDMNARIDEAATAADRSPAAVTRSLNIGGEFTRSGTGLFAGPPERWAEQVAGIALEHGTSGFVLTSDDPGALEIFGREVAPRAREIVAAARKG</sequence>
<gene>
    <name evidence="3" type="ORF">WIS52_11655</name>
</gene>
<dbReference type="InterPro" id="IPR011251">
    <property type="entry name" value="Luciferase-like_dom"/>
</dbReference>
<dbReference type="Pfam" id="PF00296">
    <property type="entry name" value="Bac_luciferase"/>
    <property type="match status" value="1"/>
</dbReference>
<dbReference type="CDD" id="cd01097">
    <property type="entry name" value="Tetrahydromethanopterin_reductase"/>
    <property type="match status" value="1"/>
</dbReference>